<dbReference type="EMBL" id="KZ851850">
    <property type="protein sequence ID" value="RDK43965.1"/>
    <property type="molecule type" value="Genomic_DNA"/>
</dbReference>
<reference evidence="1 2" key="1">
    <citation type="submission" date="2018-07" db="EMBL/GenBank/DDBJ databases">
        <title>Section-level genome sequencing of Aspergillus section Nigri to investigate inter- and intra-species variation.</title>
        <authorList>
            <consortium name="DOE Joint Genome Institute"/>
            <person name="Vesth T.C."/>
            <person name="Nybo J.L."/>
            <person name="Theobald S."/>
            <person name="Frisvad J.C."/>
            <person name="Larsen T.O."/>
            <person name="Nielsen K.F."/>
            <person name="Hoof J.B."/>
            <person name="Brandl J."/>
            <person name="Salamov A."/>
            <person name="Riley R."/>
            <person name="Gladden J.M."/>
            <person name="Phatale P."/>
            <person name="Nielsen M.T."/>
            <person name="Lyhne E.K."/>
            <person name="Kogle M.E."/>
            <person name="Strasser K."/>
            <person name="McDonnell E."/>
            <person name="Barry K."/>
            <person name="Clum A."/>
            <person name="Chen C."/>
            <person name="Nolan M."/>
            <person name="Sandor L."/>
            <person name="Kuo A."/>
            <person name="Lipzen A."/>
            <person name="Hainaut M."/>
            <person name="Drula E."/>
            <person name="Tsang A."/>
            <person name="Magnuson J.K."/>
            <person name="Henrissat B."/>
            <person name="Wiebenga A."/>
            <person name="Simmons B.A."/>
            <person name="Makela M.R."/>
            <person name="De vries R.P."/>
            <person name="Grigoriev I.V."/>
            <person name="Mortensen U.H."/>
            <person name="Baker S.E."/>
            <person name="Andersen M.R."/>
        </authorList>
    </citation>
    <scope>NUCLEOTIDE SEQUENCE [LARGE SCALE GENOMIC DNA]</scope>
    <source>
        <strain evidence="1 2">ATCC 13157</strain>
    </source>
</reference>
<gene>
    <name evidence="1" type="ORF">M752DRAFT_148088</name>
</gene>
<dbReference type="AlphaFoldDB" id="A0A370PP50"/>
<keyword evidence="2" id="KW-1185">Reference proteome</keyword>
<accession>A0A370PP50</accession>
<proteinExistence type="predicted"/>
<sequence>MSFLVASLFVCFGWVGFLFFFLSFIHKCDFLGLVVSKVIINNRAGKNNWDINKCEEKETLKEVYVCRYVLVQVPSILNVSTHEKGGEEKQTTEKGK</sequence>
<protein>
    <submittedName>
        <fullName evidence="1">Uncharacterized protein</fullName>
    </submittedName>
</protein>
<dbReference type="Proteomes" id="UP000254937">
    <property type="component" value="Unassembled WGS sequence"/>
</dbReference>
<evidence type="ECO:0000313" key="2">
    <source>
        <dbReference type="Proteomes" id="UP000254937"/>
    </source>
</evidence>
<name>A0A370PP50_ASPPH</name>
<organism evidence="1 2">
    <name type="scientific">Aspergillus phoenicis ATCC 13157</name>
    <dbReference type="NCBI Taxonomy" id="1353007"/>
    <lineage>
        <taxon>Eukaryota</taxon>
        <taxon>Fungi</taxon>
        <taxon>Dikarya</taxon>
        <taxon>Ascomycota</taxon>
        <taxon>Pezizomycotina</taxon>
        <taxon>Eurotiomycetes</taxon>
        <taxon>Eurotiomycetidae</taxon>
        <taxon>Eurotiales</taxon>
        <taxon>Aspergillaceae</taxon>
        <taxon>Aspergillus</taxon>
    </lineage>
</organism>
<evidence type="ECO:0000313" key="1">
    <source>
        <dbReference type="EMBL" id="RDK43965.1"/>
    </source>
</evidence>